<gene>
    <name evidence="1" type="ORF">NCTC9529_01916</name>
</gene>
<comment type="caution">
    <text evidence="1">The sequence shown here is derived from an EMBL/GenBank/DDBJ whole genome shotgun (WGS) entry which is preliminary data.</text>
</comment>
<reference evidence="1 2" key="1">
    <citation type="submission" date="2018-06" db="EMBL/GenBank/DDBJ databases">
        <authorList>
            <consortium name="Pathogen Informatics"/>
            <person name="Doyle S."/>
        </authorList>
    </citation>
    <scope>NUCLEOTIDE SEQUENCE [LARGE SCALE GENOMIC DNA]</scope>
    <source>
        <strain evidence="2">NCTC 9529</strain>
    </source>
</reference>
<keyword evidence="2" id="KW-1185">Reference proteome</keyword>
<evidence type="ECO:0000313" key="2">
    <source>
        <dbReference type="Proteomes" id="UP000254849"/>
    </source>
</evidence>
<evidence type="ECO:0000313" key="1">
    <source>
        <dbReference type="EMBL" id="STD07083.1"/>
    </source>
</evidence>
<accession>A0ABY1W365</accession>
<organism evidence="1 2">
    <name type="scientific">Cronobacter universalis NCTC 9529</name>
    <dbReference type="NCBI Taxonomy" id="1074000"/>
    <lineage>
        <taxon>Bacteria</taxon>
        <taxon>Pseudomonadati</taxon>
        <taxon>Pseudomonadota</taxon>
        <taxon>Gammaproteobacteria</taxon>
        <taxon>Enterobacterales</taxon>
        <taxon>Enterobacteriaceae</taxon>
        <taxon>Cronobacter</taxon>
    </lineage>
</organism>
<protein>
    <submittedName>
        <fullName evidence="1">Uncharacterized protein</fullName>
    </submittedName>
</protein>
<proteinExistence type="predicted"/>
<sequence length="32" mass="3905">MTTPVREWSDDAFIRLMKDLMKQQPKPQEQKQ</sequence>
<name>A0ABY1W365_9ENTR</name>
<dbReference type="EMBL" id="UFYH01000001">
    <property type="protein sequence ID" value="STD07083.1"/>
    <property type="molecule type" value="Genomic_DNA"/>
</dbReference>
<dbReference type="Proteomes" id="UP000254849">
    <property type="component" value="Unassembled WGS sequence"/>
</dbReference>